<feature type="region of interest" description="Disordered" evidence="6">
    <location>
        <begin position="336"/>
        <end position="391"/>
    </location>
</feature>
<dbReference type="InterPro" id="IPR018247">
    <property type="entry name" value="EF_Hand_1_Ca_BS"/>
</dbReference>
<dbReference type="Pfam" id="PF13923">
    <property type="entry name" value="zf-C3HC4_2"/>
    <property type="match status" value="1"/>
</dbReference>
<dbReference type="GO" id="GO:0051865">
    <property type="term" value="P:protein autoubiquitination"/>
    <property type="evidence" value="ECO:0007669"/>
    <property type="project" value="TreeGrafter"/>
</dbReference>
<dbReference type="PANTHER" id="PTHR12109:SF3">
    <property type="entry name" value="RING FINGER PROTEIN 141"/>
    <property type="match status" value="1"/>
</dbReference>
<dbReference type="PANTHER" id="PTHR12109">
    <property type="entry name" value="RING FINGER PROTEIN 141-RELATED"/>
    <property type="match status" value="1"/>
</dbReference>
<accession>A0A8I2YNJ2</accession>
<evidence type="ECO:0000256" key="4">
    <source>
        <dbReference type="PROSITE-ProRule" id="PRU00175"/>
    </source>
</evidence>
<sequence>MNTAARGSRRTNNAQRRQPVSISGPSPLHSQRRRRSRSPDPQPSQEPRQPNLTRKPDASHVDPSKRKKPGNPSLPSSSSRSFLVAVDDANSDRGRKSKTKHRSHNRHLAENAPHASTSRVPEVQAASIKRERSKSRESIKLLSKGTASDVEGSGRDTHGIIDTHAEYSGPLAAAELAKIKRELDVWKKLAHENKKTIKKQSKVIEELKQQDNTLRQKLKESESQLSKLQSKTKKSDEAITTIESNSQCQICMELLYRPYALSPCGHILCVTCLQEWFRKAPAIDDEMYDDSDPDYLLRRRKTCPCCRTNVRHRPIPVFMIKAIVAGIAKVKGSQNGALLGRDPASNDSDPWEGLFPDDDEEIDDFGATDEEDEEDEDDIDEEDEEDSSWYDEVFSYGTGSEEETYRGAYAYPQWEPPSVVIDEDDYLFDQLDESDLNCLRRGATLAMIHEYDVEYKHNEGLIARDEAYNRIYLGWNIRLSADDENGELYMQHIADDMIARAERWSIIEDDDGAFEAHLLVPEDGVLEYQDTDSDNYMEVDDLD</sequence>
<feature type="compositionally biased region" description="Acidic residues" evidence="6">
    <location>
        <begin position="355"/>
        <end position="389"/>
    </location>
</feature>
<feature type="domain" description="RING-type" evidence="7">
    <location>
        <begin position="248"/>
        <end position="307"/>
    </location>
</feature>
<dbReference type="Gene3D" id="3.30.40.10">
    <property type="entry name" value="Zinc/RING finger domain, C3HC4 (zinc finger)"/>
    <property type="match status" value="1"/>
</dbReference>
<evidence type="ECO:0000313" key="9">
    <source>
        <dbReference type="Proteomes" id="UP000683000"/>
    </source>
</evidence>
<dbReference type="EMBL" id="JAGFBS010000017">
    <property type="protein sequence ID" value="KAG6374777.1"/>
    <property type="molecule type" value="Genomic_DNA"/>
</dbReference>
<feature type="compositionally biased region" description="Polar residues" evidence="6">
    <location>
        <begin position="1"/>
        <end position="24"/>
    </location>
</feature>
<gene>
    <name evidence="8" type="ORF">JVT61DRAFT_4154</name>
</gene>
<evidence type="ECO:0000259" key="7">
    <source>
        <dbReference type="PROSITE" id="PS50089"/>
    </source>
</evidence>
<dbReference type="AlphaFoldDB" id="A0A8I2YNJ2"/>
<comment type="caution">
    <text evidence="8">The sequence shown here is derived from an EMBL/GenBank/DDBJ whole genome shotgun (WGS) entry which is preliminary data.</text>
</comment>
<feature type="coiled-coil region" evidence="5">
    <location>
        <begin position="190"/>
        <end position="238"/>
    </location>
</feature>
<dbReference type="SUPFAM" id="SSF57850">
    <property type="entry name" value="RING/U-box"/>
    <property type="match status" value="1"/>
</dbReference>
<dbReference type="InterPro" id="IPR001841">
    <property type="entry name" value="Znf_RING"/>
</dbReference>
<dbReference type="InterPro" id="IPR047126">
    <property type="entry name" value="RNF141-like"/>
</dbReference>
<proteinExistence type="predicted"/>
<keyword evidence="2 4" id="KW-0863">Zinc-finger</keyword>
<dbReference type="OrthoDB" id="6105938at2759"/>
<evidence type="ECO:0000256" key="3">
    <source>
        <dbReference type="ARBA" id="ARBA00022833"/>
    </source>
</evidence>
<feature type="compositionally biased region" description="Basic residues" evidence="6">
    <location>
        <begin position="95"/>
        <end position="106"/>
    </location>
</feature>
<evidence type="ECO:0000256" key="6">
    <source>
        <dbReference type="SAM" id="MobiDB-lite"/>
    </source>
</evidence>
<evidence type="ECO:0000256" key="2">
    <source>
        <dbReference type="ARBA" id="ARBA00022771"/>
    </source>
</evidence>
<dbReference type="InterPro" id="IPR017907">
    <property type="entry name" value="Znf_RING_CS"/>
</dbReference>
<name>A0A8I2YNJ2_9AGAM</name>
<keyword evidence="9" id="KW-1185">Reference proteome</keyword>
<evidence type="ECO:0000313" key="8">
    <source>
        <dbReference type="EMBL" id="KAG6374777.1"/>
    </source>
</evidence>
<dbReference type="InterPro" id="IPR058504">
    <property type="entry name" value="DUF8191"/>
</dbReference>
<dbReference type="InterPro" id="IPR013083">
    <property type="entry name" value="Znf_RING/FYVE/PHD"/>
</dbReference>
<dbReference type="PROSITE" id="PS00518">
    <property type="entry name" value="ZF_RING_1"/>
    <property type="match status" value="1"/>
</dbReference>
<feature type="compositionally biased region" description="Basic and acidic residues" evidence="6">
    <location>
        <begin position="128"/>
        <end position="139"/>
    </location>
</feature>
<keyword evidence="5" id="KW-0175">Coiled coil</keyword>
<keyword evidence="1" id="KW-0479">Metal-binding</keyword>
<protein>
    <recommendedName>
        <fullName evidence="7">RING-type domain-containing protein</fullName>
    </recommendedName>
</protein>
<reference evidence="8" key="1">
    <citation type="submission" date="2021-03" db="EMBL/GenBank/DDBJ databases">
        <title>Evolutionary innovations through gain and loss of genes in the ectomycorrhizal Boletales.</title>
        <authorList>
            <person name="Wu G."/>
            <person name="Miyauchi S."/>
            <person name="Morin E."/>
            <person name="Yang Z.-L."/>
            <person name="Xu J."/>
            <person name="Martin F.M."/>
        </authorList>
    </citation>
    <scope>NUCLEOTIDE SEQUENCE</scope>
    <source>
        <strain evidence="8">BR01</strain>
    </source>
</reference>
<feature type="region of interest" description="Disordered" evidence="6">
    <location>
        <begin position="1"/>
        <end position="155"/>
    </location>
</feature>
<dbReference type="GO" id="GO:0008270">
    <property type="term" value="F:zinc ion binding"/>
    <property type="evidence" value="ECO:0007669"/>
    <property type="project" value="UniProtKB-KW"/>
</dbReference>
<keyword evidence="3" id="KW-0862">Zinc</keyword>
<dbReference type="SMART" id="SM00184">
    <property type="entry name" value="RING"/>
    <property type="match status" value="1"/>
</dbReference>
<dbReference type="GO" id="GO:0004842">
    <property type="term" value="F:ubiquitin-protein transferase activity"/>
    <property type="evidence" value="ECO:0007669"/>
    <property type="project" value="TreeGrafter"/>
</dbReference>
<dbReference type="PROSITE" id="PS00018">
    <property type="entry name" value="EF_HAND_1"/>
    <property type="match status" value="1"/>
</dbReference>
<organism evidence="8 9">
    <name type="scientific">Boletus reticuloceps</name>
    <dbReference type="NCBI Taxonomy" id="495285"/>
    <lineage>
        <taxon>Eukaryota</taxon>
        <taxon>Fungi</taxon>
        <taxon>Dikarya</taxon>
        <taxon>Basidiomycota</taxon>
        <taxon>Agaricomycotina</taxon>
        <taxon>Agaricomycetes</taxon>
        <taxon>Agaricomycetidae</taxon>
        <taxon>Boletales</taxon>
        <taxon>Boletineae</taxon>
        <taxon>Boletaceae</taxon>
        <taxon>Boletoideae</taxon>
        <taxon>Boletus</taxon>
    </lineage>
</organism>
<dbReference type="Proteomes" id="UP000683000">
    <property type="component" value="Unassembled WGS sequence"/>
</dbReference>
<dbReference type="Pfam" id="PF26609">
    <property type="entry name" value="DUF8191"/>
    <property type="match status" value="1"/>
</dbReference>
<dbReference type="PROSITE" id="PS50089">
    <property type="entry name" value="ZF_RING_2"/>
    <property type="match status" value="1"/>
</dbReference>
<feature type="compositionally biased region" description="Basic and acidic residues" evidence="6">
    <location>
        <begin position="54"/>
        <end position="64"/>
    </location>
</feature>
<evidence type="ECO:0000256" key="1">
    <source>
        <dbReference type="ARBA" id="ARBA00022723"/>
    </source>
</evidence>
<evidence type="ECO:0000256" key="5">
    <source>
        <dbReference type="SAM" id="Coils"/>
    </source>
</evidence>